<dbReference type="GO" id="GO:0006071">
    <property type="term" value="P:glycerol metabolic process"/>
    <property type="evidence" value="ECO:0007669"/>
    <property type="project" value="TreeGrafter"/>
</dbReference>
<feature type="domain" description="Carbohydrate kinase FGGY C-terminal" evidence="9">
    <location>
        <begin position="264"/>
        <end position="455"/>
    </location>
</feature>
<evidence type="ECO:0000256" key="7">
    <source>
        <dbReference type="ARBA" id="ARBA00023308"/>
    </source>
</evidence>
<dbReference type="EC" id="2.7.1.-" evidence="10"/>
<dbReference type="GO" id="GO:0004370">
    <property type="term" value="F:glycerol kinase activity"/>
    <property type="evidence" value="ECO:0007669"/>
    <property type="project" value="TreeGrafter"/>
</dbReference>
<dbReference type="PANTHER" id="PTHR10196:SF93">
    <property type="entry name" value="L-RHAMNULOKINASE"/>
    <property type="match status" value="1"/>
</dbReference>
<dbReference type="PANTHER" id="PTHR10196">
    <property type="entry name" value="SUGAR KINASE"/>
    <property type="match status" value="1"/>
</dbReference>
<dbReference type="EMBL" id="JABXJJ020000037">
    <property type="protein sequence ID" value="MDI5972816.1"/>
    <property type="molecule type" value="Genomic_DNA"/>
</dbReference>
<evidence type="ECO:0000256" key="5">
    <source>
        <dbReference type="ARBA" id="ARBA00022840"/>
    </source>
</evidence>
<evidence type="ECO:0000313" key="10">
    <source>
        <dbReference type="EMBL" id="MDI5972816.1"/>
    </source>
</evidence>
<evidence type="ECO:0000259" key="8">
    <source>
        <dbReference type="Pfam" id="PF00370"/>
    </source>
</evidence>
<reference evidence="10" key="1">
    <citation type="submission" date="2023-05" db="EMBL/GenBank/DDBJ databases">
        <title>Streptantibioticus silvisoli sp. nov., acidotolerant actinomycetes 1 from pine litter.</title>
        <authorList>
            <person name="Swiecimska M."/>
            <person name="Golinska P."/>
            <person name="Sangal V."/>
            <person name="Wachnowicz B."/>
            <person name="Goodfellow M."/>
        </authorList>
    </citation>
    <scope>NUCLEOTIDE SEQUENCE</scope>
    <source>
        <strain evidence="10">SL13</strain>
    </source>
</reference>
<dbReference type="InterPro" id="IPR043129">
    <property type="entry name" value="ATPase_NBD"/>
</dbReference>
<accession>A0AA90H6H1</accession>
<dbReference type="SUPFAM" id="SSF53067">
    <property type="entry name" value="Actin-like ATPase domain"/>
    <property type="match status" value="2"/>
</dbReference>
<dbReference type="GO" id="GO:0005524">
    <property type="term" value="F:ATP binding"/>
    <property type="evidence" value="ECO:0007669"/>
    <property type="project" value="UniProtKB-KW"/>
</dbReference>
<feature type="domain" description="Carbohydrate kinase FGGY N-terminal" evidence="8">
    <location>
        <begin position="20"/>
        <end position="253"/>
    </location>
</feature>
<proteinExistence type="inferred from homology"/>
<evidence type="ECO:0000256" key="6">
    <source>
        <dbReference type="ARBA" id="ARBA00023157"/>
    </source>
</evidence>
<keyword evidence="2 10" id="KW-0808">Transferase</keyword>
<dbReference type="GO" id="GO:0008993">
    <property type="term" value="F:rhamnulokinase activity"/>
    <property type="evidence" value="ECO:0007669"/>
    <property type="project" value="InterPro"/>
</dbReference>
<dbReference type="InterPro" id="IPR018484">
    <property type="entry name" value="FGGY_N"/>
</dbReference>
<keyword evidence="7" id="KW-0684">Rhamnose metabolism</keyword>
<dbReference type="Pfam" id="PF02782">
    <property type="entry name" value="FGGY_C"/>
    <property type="match status" value="1"/>
</dbReference>
<comment type="similarity">
    <text evidence="1">Belongs to the FGGY kinase family.</text>
</comment>
<dbReference type="InterPro" id="IPR018485">
    <property type="entry name" value="FGGY_C"/>
</dbReference>
<dbReference type="GO" id="GO:0019301">
    <property type="term" value="P:rhamnose catabolic process"/>
    <property type="evidence" value="ECO:0007669"/>
    <property type="project" value="InterPro"/>
</dbReference>
<organism evidence="10">
    <name type="scientific">Streptantibioticus silvisoli</name>
    <dbReference type="NCBI Taxonomy" id="2705255"/>
    <lineage>
        <taxon>Bacteria</taxon>
        <taxon>Bacillati</taxon>
        <taxon>Actinomycetota</taxon>
        <taxon>Actinomycetes</taxon>
        <taxon>Kitasatosporales</taxon>
        <taxon>Streptomycetaceae</taxon>
        <taxon>Streptantibioticus</taxon>
    </lineage>
</organism>
<comment type="caution">
    <text evidence="10">The sequence shown here is derived from an EMBL/GenBank/DDBJ whole genome shotgun (WGS) entry which is preliminary data.</text>
</comment>
<dbReference type="RefSeq" id="WP_271317339.1">
    <property type="nucleotide sequence ID" value="NZ_JABXJJ020000037.1"/>
</dbReference>
<evidence type="ECO:0000259" key="9">
    <source>
        <dbReference type="Pfam" id="PF02782"/>
    </source>
</evidence>
<dbReference type="InterPro" id="IPR013449">
    <property type="entry name" value="Rhamnulokinase"/>
</dbReference>
<dbReference type="Pfam" id="PF00370">
    <property type="entry name" value="FGGY_N"/>
    <property type="match status" value="1"/>
</dbReference>
<evidence type="ECO:0000256" key="1">
    <source>
        <dbReference type="ARBA" id="ARBA00009156"/>
    </source>
</evidence>
<evidence type="ECO:0000256" key="2">
    <source>
        <dbReference type="ARBA" id="ARBA00022679"/>
    </source>
</evidence>
<dbReference type="AlphaFoldDB" id="A0AA90H6H1"/>
<evidence type="ECO:0000256" key="3">
    <source>
        <dbReference type="ARBA" id="ARBA00022741"/>
    </source>
</evidence>
<dbReference type="CDD" id="cd07771">
    <property type="entry name" value="ASKHA_NBD_FGGY_RhaB-like"/>
    <property type="match status" value="1"/>
</dbReference>
<dbReference type="GO" id="GO:0005829">
    <property type="term" value="C:cytosol"/>
    <property type="evidence" value="ECO:0007669"/>
    <property type="project" value="TreeGrafter"/>
</dbReference>
<sequence>MTSSARSSVSPAGSAFAAADLGATSGRVVLGRVGAGTLDLVEAHRFANTPVRLPGGLHWDILALHQGVLDGLREVARLGGADSVGIDSWAVDHGLLDADGELLGNPRHYRDQRFEGAVGAVLDVVPAAELYRVTGLQHLPFNTVFQLAAARGTAQLAAARRMLLIPDLLVHWLTGSVGAEATNASTTGLFDAAAGTWSGELLERLGVARDLLPPLRFPGDPAGTLLPDVAAYTGLPPATPVVTVASHDTASAVAAVPATGPGFGYISCGTWSLAGLELDAPVLTEQSRAANFTNERGVDGTIRYLRNTMGLWLLSESQRTWAAAGRPVELGTLLREAAAARPFAALIDPDAPEFLPPGDIPARIADFCVRTGQRPPADRGALVRCVLESLALAHRATLRRAAELAGRDLDRVHLVGGGSRNELLCRLTADAIGLPVIAGPTEATALGNILVQARAHGLVRDLPAMRSLVAATQPLRRYEPGGDRSAWRSAAARVGLA</sequence>
<evidence type="ECO:0000256" key="4">
    <source>
        <dbReference type="ARBA" id="ARBA00022777"/>
    </source>
</evidence>
<dbReference type="Gene3D" id="3.30.420.40">
    <property type="match status" value="2"/>
</dbReference>
<keyword evidence="4" id="KW-0418">Kinase</keyword>
<keyword evidence="3" id="KW-0547">Nucleotide-binding</keyword>
<name>A0AA90H6H1_9ACTN</name>
<keyword evidence="5" id="KW-0067">ATP-binding</keyword>
<gene>
    <name evidence="10" type="ORF">POF50_026320</name>
</gene>
<protein>
    <submittedName>
        <fullName evidence="10">Rhamnulokinase family protein</fullName>
        <ecNumber evidence="10">2.7.1.-</ecNumber>
    </submittedName>
</protein>
<keyword evidence="6" id="KW-1015">Disulfide bond</keyword>